<dbReference type="Pfam" id="PF05119">
    <property type="entry name" value="Terminase_4"/>
    <property type="match status" value="1"/>
</dbReference>
<dbReference type="InterPro" id="IPR006448">
    <property type="entry name" value="Phage_term_ssu_P27"/>
</dbReference>
<dbReference type="Proteomes" id="UP001320702">
    <property type="component" value="Unassembled WGS sequence"/>
</dbReference>
<reference evidence="2 3" key="1">
    <citation type="submission" date="2022-04" db="EMBL/GenBank/DDBJ databases">
        <title>Paracoccus sp. YLB-12 draft genome sequence.</title>
        <authorList>
            <person name="Yu L."/>
        </authorList>
    </citation>
    <scope>NUCLEOTIDE SEQUENCE [LARGE SCALE GENOMIC DNA]</scope>
    <source>
        <strain evidence="2 3">YLB-12</strain>
    </source>
</reference>
<evidence type="ECO:0000256" key="1">
    <source>
        <dbReference type="SAM" id="MobiDB-lite"/>
    </source>
</evidence>
<proteinExistence type="predicted"/>
<evidence type="ECO:0000313" key="2">
    <source>
        <dbReference type="EMBL" id="MCT4332629.1"/>
    </source>
</evidence>
<keyword evidence="3" id="KW-1185">Reference proteome</keyword>
<feature type="region of interest" description="Disordered" evidence="1">
    <location>
        <begin position="1"/>
        <end position="31"/>
    </location>
</feature>
<accession>A0ABT2K9R1</accession>
<evidence type="ECO:0000313" key="3">
    <source>
        <dbReference type="Proteomes" id="UP001320702"/>
    </source>
</evidence>
<sequence>MSATHLRGVKPQAGRDPDAIKRKPPAPAHLTPFARKEWDRVLPMLIKRGLICQADLGFVEAYCTARGLVVEAELRRRQQGEDMLKWLRTQNAAMLTAARLSASLGLDPSSRARLLDTDADESDDDDPLAIR</sequence>
<dbReference type="EMBL" id="JANAVZ010000003">
    <property type="protein sequence ID" value="MCT4332629.1"/>
    <property type="molecule type" value="Genomic_DNA"/>
</dbReference>
<name>A0ABT2K9R1_9RHOB</name>
<organism evidence="2 3">
    <name type="scientific">Paracoccus maritimus</name>
    <dbReference type="NCBI Taxonomy" id="2933292"/>
    <lineage>
        <taxon>Bacteria</taxon>
        <taxon>Pseudomonadati</taxon>
        <taxon>Pseudomonadota</taxon>
        <taxon>Alphaproteobacteria</taxon>
        <taxon>Rhodobacterales</taxon>
        <taxon>Paracoccaceae</taxon>
        <taxon>Paracoccus</taxon>
    </lineage>
</organism>
<protein>
    <submittedName>
        <fullName evidence="2">P27 family phage terminase small subunit</fullName>
    </submittedName>
</protein>
<comment type="caution">
    <text evidence="2">The sequence shown here is derived from an EMBL/GenBank/DDBJ whole genome shotgun (WGS) entry which is preliminary data.</text>
</comment>
<gene>
    <name evidence="2" type="ORF">MU516_07080</name>
</gene>
<dbReference type="RefSeq" id="WP_260276518.1">
    <property type="nucleotide sequence ID" value="NZ_JANAVZ010000003.1"/>
</dbReference>